<proteinExistence type="predicted"/>
<dbReference type="Proteomes" id="UP001501920">
    <property type="component" value="Chromosome 10"/>
</dbReference>
<dbReference type="Pfam" id="PF15115">
    <property type="entry name" value="HDNR"/>
    <property type="match status" value="1"/>
</dbReference>
<dbReference type="RefSeq" id="XP_017555278.1">
    <property type="nucleotide sequence ID" value="XM_017699789.2"/>
</dbReference>
<dbReference type="GeneTree" id="ENSGT00940000175884"/>
<dbReference type="RefSeq" id="XP_017555279.1">
    <property type="nucleotide sequence ID" value="XM_017699790.2"/>
</dbReference>
<dbReference type="PANTHER" id="PTHR35440">
    <property type="entry name" value="TESTIS-EXPRESSED PROTEIN 36"/>
    <property type="match status" value="1"/>
</dbReference>
<reference evidence="1" key="2">
    <citation type="submission" date="2025-08" db="UniProtKB">
        <authorList>
            <consortium name="Ensembl"/>
        </authorList>
    </citation>
    <scope>IDENTIFICATION</scope>
</reference>
<dbReference type="OrthoDB" id="10003408at2759"/>
<reference evidence="1 2" key="1">
    <citation type="submission" date="2020-10" db="EMBL/GenBank/DDBJ databases">
        <title>Pygocentrus nattereri (red-bellied piranha) genome, fPygNat1, primary haplotype.</title>
        <authorList>
            <person name="Myers G."/>
            <person name="Meyer A."/>
            <person name="Karagic N."/>
            <person name="Pippel M."/>
            <person name="Winkler S."/>
            <person name="Tracey A."/>
            <person name="Wood J."/>
            <person name="Formenti G."/>
            <person name="Howe K."/>
            <person name="Fedrigo O."/>
            <person name="Jarvis E.D."/>
        </authorList>
    </citation>
    <scope>NUCLEOTIDE SEQUENCE [LARGE SCALE GENOMIC DNA]</scope>
</reference>
<accession>A0A3B4BVN1</accession>
<dbReference type="CTD" id="387718"/>
<dbReference type="AlphaFoldDB" id="A0A3B4BVN1"/>
<protein>
    <submittedName>
        <fullName evidence="1">Uncharacterized protein</fullName>
    </submittedName>
</protein>
<keyword evidence="2" id="KW-1185">Reference proteome</keyword>
<dbReference type="GeneID" id="108428645"/>
<name>A0A3B4BVN1_PYGNA</name>
<dbReference type="Ensembl" id="ENSPNAT00000010223.2">
    <property type="protein sequence ID" value="ENSPNAP00000002567.1"/>
    <property type="gene ID" value="ENSPNAG00000008934.2"/>
</dbReference>
<sequence length="194" mass="22224">MTKGGKRYANMEKDGIWFAHVDVEQSEKTREACTSTGSMLAQGVHQPIPLRERYPKMNLEKKAMGRNYPFSEHDNRATLQNTIETYDHGLGRKKCPDDRSQHNSHFCLCHDGNMSAVGLEREDHSAYQTDFVPSQGMESRENTNTRRFPRSHLERSRQATTIQAGECYVWFGRHDLDHHMPLNVLASSNHSSCS</sequence>
<organism evidence="1 2">
    <name type="scientific">Pygocentrus nattereri</name>
    <name type="common">Red-bellied piranha</name>
    <dbReference type="NCBI Taxonomy" id="42514"/>
    <lineage>
        <taxon>Eukaryota</taxon>
        <taxon>Metazoa</taxon>
        <taxon>Chordata</taxon>
        <taxon>Craniata</taxon>
        <taxon>Vertebrata</taxon>
        <taxon>Euteleostomi</taxon>
        <taxon>Actinopterygii</taxon>
        <taxon>Neopterygii</taxon>
        <taxon>Teleostei</taxon>
        <taxon>Ostariophysi</taxon>
        <taxon>Characiformes</taxon>
        <taxon>Characoidei</taxon>
        <taxon>Pygocentrus</taxon>
    </lineage>
</organism>
<dbReference type="InterPro" id="IPR029369">
    <property type="entry name" value="HDNR"/>
</dbReference>
<dbReference type="PANTHER" id="PTHR35440:SF1">
    <property type="entry name" value="TESTIS-EXPRESSED PROTEIN 36"/>
    <property type="match status" value="1"/>
</dbReference>
<evidence type="ECO:0000313" key="1">
    <source>
        <dbReference type="Ensembl" id="ENSPNAP00000002567.1"/>
    </source>
</evidence>
<dbReference type="RefSeq" id="XP_017555280.1">
    <property type="nucleotide sequence ID" value="XM_017699791.2"/>
</dbReference>
<gene>
    <name evidence="1" type="primary">TEX36</name>
</gene>
<evidence type="ECO:0000313" key="2">
    <source>
        <dbReference type="Proteomes" id="UP001501920"/>
    </source>
</evidence>
<dbReference type="OMA" id="DERRQHN"/>
<reference evidence="1" key="3">
    <citation type="submission" date="2025-09" db="UniProtKB">
        <authorList>
            <consortium name="Ensembl"/>
        </authorList>
    </citation>
    <scope>IDENTIFICATION</scope>
</reference>